<evidence type="ECO:0000313" key="2">
    <source>
        <dbReference type="Proteomes" id="UP000184016"/>
    </source>
</evidence>
<dbReference type="Proteomes" id="UP000184016">
    <property type="component" value="Unassembled WGS sequence"/>
</dbReference>
<dbReference type="AlphaFoldDB" id="A0A1M6KF64"/>
<gene>
    <name evidence="1" type="ORF">SAMN05443507_101233</name>
</gene>
<evidence type="ECO:0008006" key="3">
    <source>
        <dbReference type="Google" id="ProtNLM"/>
    </source>
</evidence>
<dbReference type="RefSeq" id="WP_072872715.1">
    <property type="nucleotide sequence ID" value="NZ_FRAF01000001.1"/>
</dbReference>
<dbReference type="EMBL" id="FRAF01000001">
    <property type="protein sequence ID" value="SHJ57631.1"/>
    <property type="molecule type" value="Genomic_DNA"/>
</dbReference>
<organism evidence="1 2">
    <name type="scientific">Alicyclobacillus tolerans</name>
    <dbReference type="NCBI Taxonomy" id="90970"/>
    <lineage>
        <taxon>Bacteria</taxon>
        <taxon>Bacillati</taxon>
        <taxon>Bacillota</taxon>
        <taxon>Bacilli</taxon>
        <taxon>Bacillales</taxon>
        <taxon>Alicyclobacillaceae</taxon>
        <taxon>Alicyclobacillus</taxon>
    </lineage>
</organism>
<keyword evidence="2" id="KW-1185">Reference proteome</keyword>
<dbReference type="Gene3D" id="3.40.190.10">
    <property type="entry name" value="Periplasmic binding protein-like II"/>
    <property type="match status" value="2"/>
</dbReference>
<dbReference type="STRING" id="1830138.SAMN05443507_101233"/>
<dbReference type="SUPFAM" id="SSF53850">
    <property type="entry name" value="Periplasmic binding protein-like II"/>
    <property type="match status" value="1"/>
</dbReference>
<protein>
    <recommendedName>
        <fullName evidence="3">ABC-type phosphate/phosphonate transport system, substrate-binding protein</fullName>
    </recommendedName>
</protein>
<evidence type="ECO:0000313" key="1">
    <source>
        <dbReference type="EMBL" id="SHJ57631.1"/>
    </source>
</evidence>
<dbReference type="OrthoDB" id="6545503at2"/>
<sequence length="269" mass="30667">MSQTCRICVFPGAQNLPLWYMQKNFPETMLDLQYTSSRDEQFQLLNDRQVDLIYTAPDNLLQDDAKDIEMIHPAAMMPLYLMATPGFRERQRLAVDHPASGYALIAYQAVQSIGLSLQDIEVVSAGGTRQRYEAMLHGKAELGLLHAPFSNLAQANDWFILAAPSLDDPLLVAACLSEHRHSPLIENFLNQYQQAVEKIVQPETMETCEQLLQQHMSNLSPSSIQSIAVDIRSQLERLPTTLNSDEQSAWLNRLWERRKHAKWPERIAH</sequence>
<proteinExistence type="predicted"/>
<reference evidence="2" key="1">
    <citation type="submission" date="2016-11" db="EMBL/GenBank/DDBJ databases">
        <authorList>
            <person name="Varghese N."/>
            <person name="Submissions S."/>
        </authorList>
    </citation>
    <scope>NUCLEOTIDE SEQUENCE [LARGE SCALE GENOMIC DNA]</scope>
    <source>
        <strain evidence="2">USBA-503</strain>
    </source>
</reference>
<accession>A0A1M6KF64</accession>
<name>A0A1M6KF64_9BACL</name>